<protein>
    <submittedName>
        <fullName evidence="1">Uncharacterized protein</fullName>
    </submittedName>
</protein>
<gene>
    <name evidence="1" type="ORF">LEP1GSC105_0843</name>
</gene>
<organism evidence="1 2">
    <name type="scientific">Leptospira interrogans str. UI 12758</name>
    <dbReference type="NCBI Taxonomy" id="1049938"/>
    <lineage>
        <taxon>Bacteria</taxon>
        <taxon>Pseudomonadati</taxon>
        <taxon>Spirochaetota</taxon>
        <taxon>Spirochaetia</taxon>
        <taxon>Leptospirales</taxon>
        <taxon>Leptospiraceae</taxon>
        <taxon>Leptospira</taxon>
    </lineage>
</organism>
<reference evidence="1 2" key="1">
    <citation type="submission" date="2012-10" db="EMBL/GenBank/DDBJ databases">
        <authorList>
            <person name="Harkins D.M."/>
            <person name="Durkin A.S."/>
            <person name="Brinkac L.M."/>
            <person name="Haft D.H."/>
            <person name="Selengut J.D."/>
            <person name="Sanka R."/>
            <person name="DePew J."/>
            <person name="Purushe J."/>
            <person name="Chanthongthip A."/>
            <person name="Lattana O."/>
            <person name="Phetsouvanh R."/>
            <person name="Newton P.N."/>
            <person name="Vinetz J.M."/>
            <person name="Sutton G.G."/>
            <person name="Nierman W.C."/>
            <person name="Fouts D.E."/>
        </authorList>
    </citation>
    <scope>NUCLEOTIDE SEQUENCE [LARGE SCALE GENOMIC DNA]</scope>
    <source>
        <strain evidence="1 2">UI 12758</strain>
    </source>
</reference>
<dbReference type="Proteomes" id="UP000001340">
    <property type="component" value="Unassembled WGS sequence"/>
</dbReference>
<dbReference type="AlphaFoldDB" id="A0A0E2CZ29"/>
<evidence type="ECO:0000313" key="1">
    <source>
        <dbReference type="EMBL" id="EKR52571.1"/>
    </source>
</evidence>
<comment type="caution">
    <text evidence="1">The sequence shown here is derived from an EMBL/GenBank/DDBJ whole genome shotgun (WGS) entry which is preliminary data.</text>
</comment>
<accession>A0A0E2CZ29</accession>
<dbReference type="RefSeq" id="WP_000672061.1">
    <property type="nucleotide sequence ID" value="NZ_AHNR02000078.1"/>
</dbReference>
<evidence type="ECO:0000313" key="2">
    <source>
        <dbReference type="Proteomes" id="UP000001340"/>
    </source>
</evidence>
<sequence length="247" mass="27866">MKFRFQKLGSIFVCIFYNLFFSFVSLEAITTEVFIPLCDGKSLVCGKGKAGDSRSLEENLYWGATFGAETFFKRNSNFKILEIKERKLDSPILRTLIIEKKRKQNETYTKLIIYAYAGDKIDNALLDFLNASSGKSPADIIVWSGHNRLMDRIPPKLQSQPAKTVAVLACESEKYFDFVLRSIGAKPIVLTKIFMAPKAYLLEALTETVSKFGAEDKKSIRSAMIRSYAKYQKISLKAAGSVFSKLE</sequence>
<name>A0A0E2CZ29_LEPIR</name>
<proteinExistence type="predicted"/>
<dbReference type="EMBL" id="AHNR02000078">
    <property type="protein sequence ID" value="EKR52571.1"/>
    <property type="molecule type" value="Genomic_DNA"/>
</dbReference>